<feature type="transmembrane region" description="Helical" evidence="8">
    <location>
        <begin position="255"/>
        <end position="275"/>
    </location>
</feature>
<dbReference type="SFLD" id="SFLDF00027">
    <property type="entry name" value="p-type_atpase"/>
    <property type="match status" value="1"/>
</dbReference>
<evidence type="ECO:0000256" key="4">
    <source>
        <dbReference type="ARBA" id="ARBA00022840"/>
    </source>
</evidence>
<dbReference type="Gene3D" id="2.70.150.10">
    <property type="entry name" value="Calcium-transporting ATPase, cytoplasmic transduction domain A"/>
    <property type="match status" value="1"/>
</dbReference>
<dbReference type="EMBL" id="WRXO01000006">
    <property type="protein sequence ID" value="MVT43023.1"/>
    <property type="molecule type" value="Genomic_DNA"/>
</dbReference>
<dbReference type="PANTHER" id="PTHR42861">
    <property type="entry name" value="CALCIUM-TRANSPORTING ATPASE"/>
    <property type="match status" value="1"/>
</dbReference>
<comment type="subcellular location">
    <subcellularLocation>
        <location evidence="1">Membrane</location>
        <topology evidence="1">Multi-pass membrane protein</topology>
    </subcellularLocation>
</comment>
<dbReference type="Pfam" id="PF00690">
    <property type="entry name" value="Cation_ATPase_N"/>
    <property type="match status" value="1"/>
</dbReference>
<evidence type="ECO:0000256" key="2">
    <source>
        <dbReference type="ARBA" id="ARBA00022692"/>
    </source>
</evidence>
<dbReference type="Gene3D" id="1.20.1110.10">
    <property type="entry name" value="Calcium-transporting ATPase, transmembrane domain"/>
    <property type="match status" value="1"/>
</dbReference>
<dbReference type="InterPro" id="IPR059000">
    <property type="entry name" value="ATPase_P-type_domA"/>
</dbReference>
<evidence type="ECO:0000259" key="10">
    <source>
        <dbReference type="Pfam" id="PF00689"/>
    </source>
</evidence>
<keyword evidence="13" id="KW-1185">Reference proteome</keyword>
<dbReference type="AlphaFoldDB" id="A0A6N8JCT6"/>
<feature type="transmembrane region" description="Helical" evidence="8">
    <location>
        <begin position="641"/>
        <end position="662"/>
    </location>
</feature>
<feature type="transmembrane region" description="Helical" evidence="8">
    <location>
        <begin position="721"/>
        <end position="741"/>
    </location>
</feature>
<evidence type="ECO:0000256" key="1">
    <source>
        <dbReference type="ARBA" id="ARBA00004141"/>
    </source>
</evidence>
<feature type="transmembrane region" description="Helical" evidence="8">
    <location>
        <begin position="753"/>
        <end position="773"/>
    </location>
</feature>
<evidence type="ECO:0000313" key="13">
    <source>
        <dbReference type="Proteomes" id="UP000468388"/>
    </source>
</evidence>
<dbReference type="SUPFAM" id="SSF56784">
    <property type="entry name" value="HAD-like"/>
    <property type="match status" value="1"/>
</dbReference>
<dbReference type="InterPro" id="IPR044492">
    <property type="entry name" value="P_typ_ATPase_HD_dom"/>
</dbReference>
<dbReference type="InterPro" id="IPR023299">
    <property type="entry name" value="ATPase_P-typ_cyto_dom_N"/>
</dbReference>
<keyword evidence="6 8" id="KW-1133">Transmembrane helix</keyword>
<dbReference type="Pfam" id="PF00702">
    <property type="entry name" value="Hydrolase"/>
    <property type="match status" value="1"/>
</dbReference>
<protein>
    <submittedName>
        <fullName evidence="12">HAD-IC family P-type ATPase</fullName>
    </submittedName>
</protein>
<evidence type="ECO:0000256" key="8">
    <source>
        <dbReference type="SAM" id="Phobius"/>
    </source>
</evidence>
<dbReference type="InterPro" id="IPR023298">
    <property type="entry name" value="ATPase_P-typ_TM_dom_sf"/>
</dbReference>
<name>A0A6N8JCT6_9BACT</name>
<comment type="caution">
    <text evidence="12">The sequence shown here is derived from an EMBL/GenBank/DDBJ whole genome shotgun (WGS) entry which is preliminary data.</text>
</comment>
<keyword evidence="2 8" id="KW-0812">Transmembrane</keyword>
<dbReference type="GO" id="GO:0005524">
    <property type="term" value="F:ATP binding"/>
    <property type="evidence" value="ECO:0007669"/>
    <property type="project" value="UniProtKB-KW"/>
</dbReference>
<feature type="domain" description="P-type ATPase A" evidence="9">
    <location>
        <begin position="99"/>
        <end position="196"/>
    </location>
</feature>
<proteinExistence type="predicted"/>
<dbReference type="PRINTS" id="PR00119">
    <property type="entry name" value="CATATPASE"/>
</dbReference>
<dbReference type="SFLD" id="SFLDS00003">
    <property type="entry name" value="Haloacid_Dehalogenase"/>
    <property type="match status" value="1"/>
</dbReference>
<dbReference type="RefSeq" id="WP_157301632.1">
    <property type="nucleotide sequence ID" value="NZ_BAAAZB010000004.1"/>
</dbReference>
<feature type="transmembrane region" description="Helical" evidence="8">
    <location>
        <begin position="67"/>
        <end position="83"/>
    </location>
</feature>
<dbReference type="InterPro" id="IPR036412">
    <property type="entry name" value="HAD-like_sf"/>
</dbReference>
<dbReference type="InterPro" id="IPR008250">
    <property type="entry name" value="ATPase_P-typ_transduc_dom_A_sf"/>
</dbReference>
<dbReference type="SUPFAM" id="SSF81665">
    <property type="entry name" value="Calcium ATPase, transmembrane domain M"/>
    <property type="match status" value="1"/>
</dbReference>
<feature type="transmembrane region" description="Helical" evidence="8">
    <location>
        <begin position="214"/>
        <end position="235"/>
    </location>
</feature>
<dbReference type="InterPro" id="IPR004014">
    <property type="entry name" value="ATPase_P-typ_cation-transptr_N"/>
</dbReference>
<dbReference type="NCBIfam" id="TIGR01494">
    <property type="entry name" value="ATPase_P-type"/>
    <property type="match status" value="2"/>
</dbReference>
<feature type="transmembrane region" description="Helical" evidence="8">
    <location>
        <begin position="37"/>
        <end position="61"/>
    </location>
</feature>
<evidence type="ECO:0000259" key="9">
    <source>
        <dbReference type="Pfam" id="PF00122"/>
    </source>
</evidence>
<dbReference type="Proteomes" id="UP000468388">
    <property type="component" value="Unassembled WGS sequence"/>
</dbReference>
<evidence type="ECO:0000256" key="6">
    <source>
        <dbReference type="ARBA" id="ARBA00022989"/>
    </source>
</evidence>
<evidence type="ECO:0000313" key="12">
    <source>
        <dbReference type="EMBL" id="MVT43023.1"/>
    </source>
</evidence>
<reference evidence="12 13" key="1">
    <citation type="submission" date="2019-12" db="EMBL/GenBank/DDBJ databases">
        <title>The draft genomic sequence of strain Chitinophaga oryziterrae JCM 16595.</title>
        <authorList>
            <person name="Zhang X."/>
        </authorList>
    </citation>
    <scope>NUCLEOTIDE SEQUENCE [LARGE SCALE GENOMIC DNA]</scope>
    <source>
        <strain evidence="12 13">JCM 16595</strain>
    </source>
</reference>
<feature type="domain" description="Cation-transporting P-type ATPase C-terminal" evidence="10">
    <location>
        <begin position="639"/>
        <end position="808"/>
    </location>
</feature>
<feature type="transmembrane region" description="Helical" evidence="8">
    <location>
        <begin position="779"/>
        <end position="804"/>
    </location>
</feature>
<feature type="transmembrane region" description="Helical" evidence="8">
    <location>
        <begin position="683"/>
        <end position="709"/>
    </location>
</feature>
<gene>
    <name evidence="12" type="ORF">GO495_20670</name>
</gene>
<dbReference type="Gene3D" id="3.40.50.1000">
    <property type="entry name" value="HAD superfamily/HAD-like"/>
    <property type="match status" value="1"/>
</dbReference>
<dbReference type="InterPro" id="IPR023214">
    <property type="entry name" value="HAD_sf"/>
</dbReference>
<dbReference type="Pfam" id="PF00689">
    <property type="entry name" value="Cation_ATPase_C"/>
    <property type="match status" value="1"/>
</dbReference>
<dbReference type="OrthoDB" id="9770315at2"/>
<dbReference type="PROSITE" id="PS00154">
    <property type="entry name" value="ATPASE_E1_E2"/>
    <property type="match status" value="1"/>
</dbReference>
<evidence type="ECO:0000256" key="5">
    <source>
        <dbReference type="ARBA" id="ARBA00022967"/>
    </source>
</evidence>
<organism evidence="12 13">
    <name type="scientific">Chitinophaga oryziterrae</name>
    <dbReference type="NCBI Taxonomy" id="1031224"/>
    <lineage>
        <taxon>Bacteria</taxon>
        <taxon>Pseudomonadati</taxon>
        <taxon>Bacteroidota</taxon>
        <taxon>Chitinophagia</taxon>
        <taxon>Chitinophagales</taxon>
        <taxon>Chitinophagaceae</taxon>
        <taxon>Chitinophaga</taxon>
    </lineage>
</organism>
<keyword evidence="3" id="KW-0547">Nucleotide-binding</keyword>
<keyword evidence="7 8" id="KW-0472">Membrane</keyword>
<dbReference type="SUPFAM" id="SSF81653">
    <property type="entry name" value="Calcium ATPase, transduction domain A"/>
    <property type="match status" value="1"/>
</dbReference>
<keyword evidence="4" id="KW-0067">ATP-binding</keyword>
<dbReference type="Gene3D" id="3.40.1110.10">
    <property type="entry name" value="Calcium-transporting ATPase, cytoplasmic domain N"/>
    <property type="match status" value="1"/>
</dbReference>
<evidence type="ECO:0000256" key="3">
    <source>
        <dbReference type="ARBA" id="ARBA00022741"/>
    </source>
</evidence>
<dbReference type="PRINTS" id="PR00120">
    <property type="entry name" value="HATPASE"/>
</dbReference>
<dbReference type="InterPro" id="IPR006068">
    <property type="entry name" value="ATPase_P-typ_cation-transptr_C"/>
</dbReference>
<feature type="transmembrane region" description="Helical" evidence="8">
    <location>
        <begin position="613"/>
        <end position="635"/>
    </location>
</feature>
<dbReference type="Pfam" id="PF00122">
    <property type="entry name" value="E1-E2_ATPase"/>
    <property type="match status" value="1"/>
</dbReference>
<evidence type="ECO:0000256" key="7">
    <source>
        <dbReference type="ARBA" id="ARBA00023136"/>
    </source>
</evidence>
<keyword evidence="5" id="KW-1278">Translocase</keyword>
<sequence length="815" mass="88943">MIVNKVATGLGPKQVLELRERYGKNIFQEKHTGKFSVIILGVIREPMFLLLVAACLIYFILGDIAEGITMLSAMLLVSAISVYQETKSSRALEALKLYTAPKAIVIRNAREEIIDTEDLVPGDILLLAEGDLIPADAEIITANDLTVNESVMTGEAMPVAKDTGLLYQGTSINTGKCVSRVTATGNNTALGKLGKAISTNETTRTRLQVQMGHTVTRLTIFGISAFIIICVLNFIKSRDITGSILLGLTLAMAAIPEEIPVAFSSFMALGAYYMAGKGIISRHPQTIENLGGVSTICLDKTGTITENRMEVVMIYDHLSGELTDKGSVLHYAALASEKHPFDSMEKAILEAFNAQDSSGSTLPAMVHEYPLEGRPPMMTHVYAAGTGFTAAAKGAPERIMGVCKLDKVTIEKVNTHIQTMASKGYRVLGVASAMHEGPFPENQDNFNWHFEGLLSLYDPPKANAANTIGQLYAAGIAVKLITGDYPETAINIAEKTGFNNYQRYTTGEEIMGMTDEALHKAVGDISIFARMFPEAKLRVVEALKINGETVAMTGDGVNDGLALKAADIGIAMGKKGTEIARLASDLVIIDDNLEKIPESIMQGRKIYNNLKKAIRYIISIHIPIILTATIPPLLGWKYPNIFSPVHIIFLELIMGPTCSLFYEKEPVEYNLMRLPPRKTSRSLFNSNEMIISIVQGLIIAAGVLTLYNISMGYYSLEETRTLVFTSLLFSNIFLTFTNRSFTENITKTMKYHNPLAPVIIAVSLVFIAIILFVPPVRTLFGLATISPFLFFLCLVTGFATVAWFEVYKTNLPGPG</sequence>
<accession>A0A6N8JCT6</accession>
<dbReference type="InterPro" id="IPR001757">
    <property type="entry name" value="P_typ_ATPase"/>
</dbReference>
<evidence type="ECO:0000259" key="11">
    <source>
        <dbReference type="Pfam" id="PF00690"/>
    </source>
</evidence>
<dbReference type="GO" id="GO:0016887">
    <property type="term" value="F:ATP hydrolysis activity"/>
    <property type="evidence" value="ECO:0007669"/>
    <property type="project" value="InterPro"/>
</dbReference>
<feature type="domain" description="Cation-transporting P-type ATPase N-terminal" evidence="11">
    <location>
        <begin position="7"/>
        <end position="57"/>
    </location>
</feature>
<dbReference type="GO" id="GO:0016020">
    <property type="term" value="C:membrane"/>
    <property type="evidence" value="ECO:0007669"/>
    <property type="project" value="UniProtKB-SubCell"/>
</dbReference>
<dbReference type="InterPro" id="IPR018303">
    <property type="entry name" value="ATPase_P-typ_P_site"/>
</dbReference>
<dbReference type="SFLD" id="SFLDG00002">
    <property type="entry name" value="C1.7:_P-type_atpase_like"/>
    <property type="match status" value="1"/>
</dbReference>